<dbReference type="Gene3D" id="2.60.40.420">
    <property type="entry name" value="Cupredoxins - blue copper proteins"/>
    <property type="match status" value="1"/>
</dbReference>
<organism evidence="1 2">
    <name type="scientific">Puccinia triticina</name>
    <dbReference type="NCBI Taxonomy" id="208348"/>
    <lineage>
        <taxon>Eukaryota</taxon>
        <taxon>Fungi</taxon>
        <taxon>Dikarya</taxon>
        <taxon>Basidiomycota</taxon>
        <taxon>Pucciniomycotina</taxon>
        <taxon>Pucciniomycetes</taxon>
        <taxon>Pucciniales</taxon>
        <taxon>Pucciniaceae</taxon>
        <taxon>Puccinia</taxon>
    </lineage>
</organism>
<name>A0ABY7D2X8_9BASI</name>
<evidence type="ECO:0000313" key="1">
    <source>
        <dbReference type="EMBL" id="WAQ91585.1"/>
    </source>
</evidence>
<dbReference type="Proteomes" id="UP001164743">
    <property type="component" value="Chromosome 14A"/>
</dbReference>
<dbReference type="RefSeq" id="XP_053027140.1">
    <property type="nucleotide sequence ID" value="XM_053163188.1"/>
</dbReference>
<dbReference type="SUPFAM" id="SSF49503">
    <property type="entry name" value="Cupredoxins"/>
    <property type="match status" value="1"/>
</dbReference>
<dbReference type="EMBL" id="CP110434">
    <property type="protein sequence ID" value="WAQ91585.1"/>
    <property type="molecule type" value="Genomic_DNA"/>
</dbReference>
<dbReference type="InterPro" id="IPR008972">
    <property type="entry name" value="Cupredoxin"/>
</dbReference>
<sequence length="148" mass="16308">MPDATWLRLLIPRRNAEADTRTPRMATQSNSRLQRYIQTEAVDTVPSPQAHYGALLADGISGPLIIHSPQDPLVRGRDFDTDQIIFMNDWYHDPSTTIARKLLSTKGYNGTLAAPSPNSGMLVMQPDVLKQTVLPQANQGLCPKLGSN</sequence>
<keyword evidence="2" id="KW-1185">Reference proteome</keyword>
<reference evidence="1" key="1">
    <citation type="submission" date="2022-10" db="EMBL/GenBank/DDBJ databases">
        <title>Puccinia triticina Genome sequencing and assembly.</title>
        <authorList>
            <person name="Li C."/>
        </authorList>
    </citation>
    <scope>NUCLEOTIDE SEQUENCE</scope>
    <source>
        <strain evidence="1">Pt15</strain>
    </source>
</reference>
<proteinExistence type="predicted"/>
<accession>A0ABY7D2X8</accession>
<evidence type="ECO:0000313" key="2">
    <source>
        <dbReference type="Proteomes" id="UP001164743"/>
    </source>
</evidence>
<protein>
    <submittedName>
        <fullName evidence="1">Uncharacterized protein</fullName>
    </submittedName>
</protein>
<dbReference type="GeneID" id="77804083"/>
<gene>
    <name evidence="1" type="ORF">PtA15_14A469</name>
</gene>